<sequence length="297" mass="33391">MAAIILKPILKKVLGETIENKFGREDPYFESVPARRIVGKKEKVKKVRKALPPGLTEHDAMVLTKVKRRAYRLDSSLFKLCGIQFGWGSVIGLVPIAGDVVDAMLAMMVVRTCKQVEGGLPANVLMMMYFWVIVDFIVGLVPFAGDIFDAMVRANTNNAILLEDHLREKGKKNLKKAGLPVPDVDPSDPDTFDRQQRESDRSERDHVSSQPRRNERMTADSHRPQSSGVAPAKPTRPSDARVRDDRRSGGGSFFGWGSRRERAVDPEMGVADDRDSRRRDDRRRADDRPSRKASRRG</sequence>
<keyword evidence="2" id="KW-0472">Membrane</keyword>
<name>A0AAW0R3Q3_9PEZI</name>
<dbReference type="PANTHER" id="PTHR35519:SF2">
    <property type="entry name" value="PH DOMAIN PROTEIN"/>
    <property type="match status" value="1"/>
</dbReference>
<protein>
    <recommendedName>
        <fullName evidence="5">PH domain-containing protein</fullName>
    </recommendedName>
</protein>
<dbReference type="InterPro" id="IPR025187">
    <property type="entry name" value="DUF4112"/>
</dbReference>
<reference evidence="3 4" key="1">
    <citation type="submission" date="2023-01" db="EMBL/GenBank/DDBJ databases">
        <title>Analysis of 21 Apiospora genomes using comparative genomics revels a genus with tremendous synthesis potential of carbohydrate active enzymes and secondary metabolites.</title>
        <authorList>
            <person name="Sorensen T."/>
        </authorList>
    </citation>
    <scope>NUCLEOTIDE SEQUENCE [LARGE SCALE GENOMIC DNA]</scope>
    <source>
        <strain evidence="3 4">CBS 117206</strain>
    </source>
</reference>
<organism evidence="3 4">
    <name type="scientific">Apiospora kogelbergensis</name>
    <dbReference type="NCBI Taxonomy" id="1337665"/>
    <lineage>
        <taxon>Eukaryota</taxon>
        <taxon>Fungi</taxon>
        <taxon>Dikarya</taxon>
        <taxon>Ascomycota</taxon>
        <taxon>Pezizomycotina</taxon>
        <taxon>Sordariomycetes</taxon>
        <taxon>Xylariomycetidae</taxon>
        <taxon>Amphisphaeriales</taxon>
        <taxon>Apiosporaceae</taxon>
        <taxon>Apiospora</taxon>
    </lineage>
</organism>
<keyword evidence="2" id="KW-1133">Transmembrane helix</keyword>
<dbReference type="PANTHER" id="PTHR35519">
    <property type="entry name" value="MEMBRANE PROTEINS"/>
    <property type="match status" value="1"/>
</dbReference>
<evidence type="ECO:0008006" key="5">
    <source>
        <dbReference type="Google" id="ProtNLM"/>
    </source>
</evidence>
<feature type="compositionally biased region" description="Basic and acidic residues" evidence="1">
    <location>
        <begin position="236"/>
        <end position="248"/>
    </location>
</feature>
<feature type="compositionally biased region" description="Basic and acidic residues" evidence="1">
    <location>
        <begin position="191"/>
        <end position="223"/>
    </location>
</feature>
<gene>
    <name evidence="3" type="ORF">PG999_003449</name>
</gene>
<evidence type="ECO:0000256" key="1">
    <source>
        <dbReference type="SAM" id="MobiDB-lite"/>
    </source>
</evidence>
<comment type="caution">
    <text evidence="3">The sequence shown here is derived from an EMBL/GenBank/DDBJ whole genome shotgun (WGS) entry which is preliminary data.</text>
</comment>
<dbReference type="Pfam" id="PF13430">
    <property type="entry name" value="DUF4112"/>
    <property type="match status" value="1"/>
</dbReference>
<evidence type="ECO:0000313" key="4">
    <source>
        <dbReference type="Proteomes" id="UP001392437"/>
    </source>
</evidence>
<proteinExistence type="predicted"/>
<evidence type="ECO:0000256" key="2">
    <source>
        <dbReference type="SAM" id="Phobius"/>
    </source>
</evidence>
<keyword evidence="2" id="KW-0812">Transmembrane</keyword>
<dbReference type="EMBL" id="JAQQWP010000003">
    <property type="protein sequence ID" value="KAK8123531.1"/>
    <property type="molecule type" value="Genomic_DNA"/>
</dbReference>
<feature type="region of interest" description="Disordered" evidence="1">
    <location>
        <begin position="174"/>
        <end position="297"/>
    </location>
</feature>
<keyword evidence="4" id="KW-1185">Reference proteome</keyword>
<dbReference type="Proteomes" id="UP001392437">
    <property type="component" value="Unassembled WGS sequence"/>
</dbReference>
<accession>A0AAW0R3Q3</accession>
<evidence type="ECO:0000313" key="3">
    <source>
        <dbReference type="EMBL" id="KAK8123531.1"/>
    </source>
</evidence>
<dbReference type="AlphaFoldDB" id="A0AAW0R3Q3"/>
<feature type="transmembrane region" description="Helical" evidence="2">
    <location>
        <begin position="77"/>
        <end position="98"/>
    </location>
</feature>
<feature type="compositionally biased region" description="Basic and acidic residues" evidence="1">
    <location>
        <begin position="258"/>
        <end position="290"/>
    </location>
</feature>
<feature type="transmembrane region" description="Helical" evidence="2">
    <location>
        <begin position="128"/>
        <end position="148"/>
    </location>
</feature>